<dbReference type="RefSeq" id="WP_136979398.1">
    <property type="nucleotide sequence ID" value="NZ_JBFRRD010000016.1"/>
</dbReference>
<gene>
    <name evidence="2" type="ORF">FCV50_05155</name>
</gene>
<evidence type="ECO:0000256" key="1">
    <source>
        <dbReference type="SAM" id="Coils"/>
    </source>
</evidence>
<evidence type="ECO:0000313" key="2">
    <source>
        <dbReference type="EMBL" id="TKF34310.1"/>
    </source>
</evidence>
<dbReference type="AlphaFoldDB" id="A0A4U1ZID9"/>
<name>A0A4U1ZID9_9VIBR</name>
<sequence length="150" mass="17438">MSKEKGQRNRNVFIAWVDEMKAKNPPNWLDYWHGDTLSPKKIADELGFDSSAFKASRNKKLFELFDELKKELATEGVYQKRKENLPLEEQSAEVRGVFLDNMDEGITDSIKVRDLKRFNARLQAENAKLTAEVARLSEFKEVLIEMGLWK</sequence>
<comment type="caution">
    <text evidence="2">The sequence shown here is derived from an EMBL/GenBank/DDBJ whole genome shotgun (WGS) entry which is preliminary data.</text>
</comment>
<evidence type="ECO:0000313" key="3">
    <source>
        <dbReference type="Proteomes" id="UP000307574"/>
    </source>
</evidence>
<protein>
    <submittedName>
        <fullName evidence="2">Uncharacterized protein</fullName>
    </submittedName>
</protein>
<accession>A0A4U1ZID9</accession>
<reference evidence="2 3" key="1">
    <citation type="submission" date="2019-04" db="EMBL/GenBank/DDBJ databases">
        <title>A reverse ecology approach based on a biological definition of microbial populations.</title>
        <authorList>
            <person name="Arevalo P."/>
            <person name="Vaninsberghe D."/>
            <person name="Elsherbini J."/>
            <person name="Gore J."/>
            <person name="Polz M."/>
        </authorList>
    </citation>
    <scope>NUCLEOTIDE SEQUENCE [LARGE SCALE GENOMIC DNA]</scope>
    <source>
        <strain evidence="2 3">10N.261.46.F4</strain>
    </source>
</reference>
<proteinExistence type="predicted"/>
<dbReference type="EMBL" id="SYUV01000015">
    <property type="protein sequence ID" value="TKF34310.1"/>
    <property type="molecule type" value="Genomic_DNA"/>
</dbReference>
<keyword evidence="1" id="KW-0175">Coiled coil</keyword>
<organism evidence="2 3">
    <name type="scientific">Vibrio kanaloae</name>
    <dbReference type="NCBI Taxonomy" id="170673"/>
    <lineage>
        <taxon>Bacteria</taxon>
        <taxon>Pseudomonadati</taxon>
        <taxon>Pseudomonadota</taxon>
        <taxon>Gammaproteobacteria</taxon>
        <taxon>Vibrionales</taxon>
        <taxon>Vibrionaceae</taxon>
        <taxon>Vibrio</taxon>
    </lineage>
</organism>
<dbReference type="Proteomes" id="UP000307574">
    <property type="component" value="Unassembled WGS sequence"/>
</dbReference>
<feature type="coiled-coil region" evidence="1">
    <location>
        <begin position="112"/>
        <end position="139"/>
    </location>
</feature>